<gene>
    <name evidence="1" type="ORF">L6452_20218</name>
</gene>
<name>A0ACB9BC36_ARCLA</name>
<reference evidence="2" key="1">
    <citation type="journal article" date="2022" name="Mol. Ecol. Resour.">
        <title>The genomes of chicory, endive, great burdock and yacon provide insights into Asteraceae palaeo-polyploidization history and plant inulin production.</title>
        <authorList>
            <person name="Fan W."/>
            <person name="Wang S."/>
            <person name="Wang H."/>
            <person name="Wang A."/>
            <person name="Jiang F."/>
            <person name="Liu H."/>
            <person name="Zhao H."/>
            <person name="Xu D."/>
            <person name="Zhang Y."/>
        </authorList>
    </citation>
    <scope>NUCLEOTIDE SEQUENCE [LARGE SCALE GENOMIC DNA]</scope>
    <source>
        <strain evidence="2">cv. Niubang</strain>
    </source>
</reference>
<reference evidence="1 2" key="2">
    <citation type="journal article" date="2022" name="Mol. Ecol. Resour.">
        <title>The genomes of chicory, endive, great burdock and yacon provide insights into Asteraceae paleo-polyploidization history and plant inulin production.</title>
        <authorList>
            <person name="Fan W."/>
            <person name="Wang S."/>
            <person name="Wang H."/>
            <person name="Wang A."/>
            <person name="Jiang F."/>
            <person name="Liu H."/>
            <person name="Zhao H."/>
            <person name="Xu D."/>
            <person name="Zhang Y."/>
        </authorList>
    </citation>
    <scope>NUCLEOTIDE SEQUENCE [LARGE SCALE GENOMIC DNA]</scope>
    <source>
        <strain evidence="2">cv. Niubang</strain>
    </source>
</reference>
<proteinExistence type="predicted"/>
<keyword evidence="2" id="KW-1185">Reference proteome</keyword>
<organism evidence="1 2">
    <name type="scientific">Arctium lappa</name>
    <name type="common">Greater burdock</name>
    <name type="synonym">Lappa major</name>
    <dbReference type="NCBI Taxonomy" id="4217"/>
    <lineage>
        <taxon>Eukaryota</taxon>
        <taxon>Viridiplantae</taxon>
        <taxon>Streptophyta</taxon>
        <taxon>Embryophyta</taxon>
        <taxon>Tracheophyta</taxon>
        <taxon>Spermatophyta</taxon>
        <taxon>Magnoliopsida</taxon>
        <taxon>eudicotyledons</taxon>
        <taxon>Gunneridae</taxon>
        <taxon>Pentapetalae</taxon>
        <taxon>asterids</taxon>
        <taxon>campanulids</taxon>
        <taxon>Asterales</taxon>
        <taxon>Asteraceae</taxon>
        <taxon>Carduoideae</taxon>
        <taxon>Cardueae</taxon>
        <taxon>Arctiinae</taxon>
        <taxon>Arctium</taxon>
    </lineage>
</organism>
<comment type="caution">
    <text evidence="1">The sequence shown here is derived from an EMBL/GenBank/DDBJ whole genome shotgun (WGS) entry which is preliminary data.</text>
</comment>
<dbReference type="EMBL" id="CM042052">
    <property type="protein sequence ID" value="KAI3719321.1"/>
    <property type="molecule type" value="Genomic_DNA"/>
</dbReference>
<evidence type="ECO:0000313" key="1">
    <source>
        <dbReference type="EMBL" id="KAI3719321.1"/>
    </source>
</evidence>
<protein>
    <submittedName>
        <fullName evidence="1">Uncharacterized protein</fullName>
    </submittedName>
</protein>
<sequence>MSNTHHPDFINYLHHENSYSESFMADTHNLQNTLFSEMISRLPNRISTPPERWGPCCVQHWLLKLTWSNLYMVY</sequence>
<evidence type="ECO:0000313" key="2">
    <source>
        <dbReference type="Proteomes" id="UP001055879"/>
    </source>
</evidence>
<dbReference type="Proteomes" id="UP001055879">
    <property type="component" value="Linkage Group LG06"/>
</dbReference>
<accession>A0ACB9BC36</accession>